<geneLocation type="plasmid" evidence="1 2">
    <name>pASTE61-200</name>
</geneLocation>
<gene>
    <name evidence="1" type="ORF">AVL57_00005</name>
</gene>
<dbReference type="Proteomes" id="UP000056750">
    <property type="component" value="Plasmid pASTE61-200"/>
</dbReference>
<protein>
    <submittedName>
        <fullName evidence="1">Uncharacterized protein</fullName>
    </submittedName>
</protein>
<accession>A0ABM5YQJ6</accession>
<keyword evidence="2" id="KW-1185">Reference proteome</keyword>
<proteinExistence type="predicted"/>
<keyword evidence="1" id="KW-0614">Plasmid</keyword>
<reference evidence="1 2" key="1">
    <citation type="submission" date="2015-12" db="EMBL/GenBank/DDBJ databases">
        <title>Intraspecies pangenome expansion in the marine bacterium Alteromonas.</title>
        <authorList>
            <person name="Lopez-Perez M."/>
            <person name="Rodriguez-Valera F."/>
        </authorList>
    </citation>
    <scope>NUCLEOTIDE SEQUENCE [LARGE SCALE GENOMIC DNA]</scope>
    <source>
        <strain evidence="1 2">LMG 21861</strain>
        <plasmid evidence="1 2">pASTE61-200</plasmid>
    </source>
</reference>
<name>A0ABM5YQJ6_9ALTE</name>
<evidence type="ECO:0000313" key="2">
    <source>
        <dbReference type="Proteomes" id="UP000056750"/>
    </source>
</evidence>
<organism evidence="1 2">
    <name type="scientific">Alteromonas stellipolaris</name>
    <dbReference type="NCBI Taxonomy" id="233316"/>
    <lineage>
        <taxon>Bacteria</taxon>
        <taxon>Pseudomonadati</taxon>
        <taxon>Pseudomonadota</taxon>
        <taxon>Gammaproteobacteria</taxon>
        <taxon>Alteromonadales</taxon>
        <taxon>Alteromonadaceae</taxon>
        <taxon>Alteromonas/Salinimonas group</taxon>
        <taxon>Alteromonas</taxon>
    </lineage>
</organism>
<evidence type="ECO:0000313" key="1">
    <source>
        <dbReference type="EMBL" id="AMJ76792.1"/>
    </source>
</evidence>
<dbReference type="EMBL" id="CP013927">
    <property type="protein sequence ID" value="AMJ76792.1"/>
    <property type="molecule type" value="Genomic_DNA"/>
</dbReference>
<sequence>MVDEMISIVINYKLMIHDSLEADNSQIKDASATSDIAARGLRSFECPLIAHWRSWLFVMPTSALRLEFNQWAQQTVRIDTTLLSDLSDQMMTIPNYVRITCDKYENLIVIL</sequence>